<keyword evidence="1 3" id="KW-0378">Hydrolase</keyword>
<evidence type="ECO:0000259" key="2">
    <source>
        <dbReference type="Pfam" id="PF12697"/>
    </source>
</evidence>
<dbReference type="Proteomes" id="UP000315388">
    <property type="component" value="Unassembled WGS sequence"/>
</dbReference>
<dbReference type="GO" id="GO:0016020">
    <property type="term" value="C:membrane"/>
    <property type="evidence" value="ECO:0007669"/>
    <property type="project" value="TreeGrafter"/>
</dbReference>
<protein>
    <submittedName>
        <fullName evidence="3">Alpha/beta hydrolase</fullName>
    </submittedName>
</protein>
<accession>A0A502BL77</accession>
<dbReference type="EMBL" id="VEWJ01000012">
    <property type="protein sequence ID" value="TPF74401.1"/>
    <property type="molecule type" value="Genomic_DNA"/>
</dbReference>
<dbReference type="OrthoDB" id="9799612at2"/>
<dbReference type="SUPFAM" id="SSF53474">
    <property type="entry name" value="alpha/beta-Hydrolases"/>
    <property type="match status" value="1"/>
</dbReference>
<name>A0A502BL77_9HYPH</name>
<sequence>MDHEVTFPLINGTRIRQFQGGKGEVAVFLHGGAGLSVWTPFFQKISEHYDLRVPEHPGFGLSDNPEWLNTIADLALFYMDYLDNIDAEKIHLIGNSFGGWIAAEVASRDCSRLKSLTLIGPSGLASSADATDIFRWSHEESMRNLFHNQAIAERILTAPVGPEQLATLVKNQTTVVRLGAATRLVNPDLVRWLHRIKVPAHIVWGEEDRICSVATASIWAENLPHVKVTIVPEAGHLPHAEKADITGPAVIRFLQNAN</sequence>
<evidence type="ECO:0000313" key="4">
    <source>
        <dbReference type="Proteomes" id="UP000315388"/>
    </source>
</evidence>
<dbReference type="GO" id="GO:0016787">
    <property type="term" value="F:hydrolase activity"/>
    <property type="evidence" value="ECO:0007669"/>
    <property type="project" value="UniProtKB-KW"/>
</dbReference>
<dbReference type="AlphaFoldDB" id="A0A502BL77"/>
<dbReference type="InterPro" id="IPR050266">
    <property type="entry name" value="AB_hydrolase_sf"/>
</dbReference>
<dbReference type="Pfam" id="PF12697">
    <property type="entry name" value="Abhydrolase_6"/>
    <property type="match status" value="1"/>
</dbReference>
<dbReference type="Gene3D" id="3.40.50.1820">
    <property type="entry name" value="alpha/beta hydrolase"/>
    <property type="match status" value="1"/>
</dbReference>
<feature type="domain" description="AB hydrolase-1" evidence="2">
    <location>
        <begin position="27"/>
        <end position="243"/>
    </location>
</feature>
<evidence type="ECO:0000313" key="3">
    <source>
        <dbReference type="EMBL" id="TPF74401.1"/>
    </source>
</evidence>
<organism evidence="3 4">
    <name type="scientific">Brucella gallinifaecis</name>
    <dbReference type="NCBI Taxonomy" id="215590"/>
    <lineage>
        <taxon>Bacteria</taxon>
        <taxon>Pseudomonadati</taxon>
        <taxon>Pseudomonadota</taxon>
        <taxon>Alphaproteobacteria</taxon>
        <taxon>Hyphomicrobiales</taxon>
        <taxon>Brucellaceae</taxon>
        <taxon>Brucella/Ochrobactrum group</taxon>
        <taxon>Brucella</taxon>
    </lineage>
</organism>
<dbReference type="RefSeq" id="WP_140905956.1">
    <property type="nucleotide sequence ID" value="NZ_JBHTMD010000011.1"/>
</dbReference>
<proteinExistence type="predicted"/>
<dbReference type="PANTHER" id="PTHR43798">
    <property type="entry name" value="MONOACYLGLYCEROL LIPASE"/>
    <property type="match status" value="1"/>
</dbReference>
<dbReference type="PRINTS" id="PR00111">
    <property type="entry name" value="ABHYDROLASE"/>
</dbReference>
<gene>
    <name evidence="3" type="ORF">FHY56_14940</name>
</gene>
<dbReference type="InterPro" id="IPR029058">
    <property type="entry name" value="AB_hydrolase_fold"/>
</dbReference>
<comment type="caution">
    <text evidence="3">The sequence shown here is derived from an EMBL/GenBank/DDBJ whole genome shotgun (WGS) entry which is preliminary data.</text>
</comment>
<dbReference type="PANTHER" id="PTHR43798:SF31">
    <property type="entry name" value="AB HYDROLASE SUPERFAMILY PROTEIN YCLE"/>
    <property type="match status" value="1"/>
</dbReference>
<dbReference type="InterPro" id="IPR000073">
    <property type="entry name" value="AB_hydrolase_1"/>
</dbReference>
<evidence type="ECO:0000256" key="1">
    <source>
        <dbReference type="ARBA" id="ARBA00022801"/>
    </source>
</evidence>
<reference evidence="3 4" key="1">
    <citation type="journal article" date="2003" name="Int. J. Syst. Evol. Microbiol.">
        <title>Towards a standardized format for the description of a novel species (of an established genus): Ochrobactrum gallinifaecis sp. nov.</title>
        <authorList>
            <person name="Kampfer P."/>
            <person name="Buczolits S."/>
            <person name="Albrecht A."/>
            <person name="Busse H.J."/>
            <person name="Stackebrandt E."/>
        </authorList>
    </citation>
    <scope>NUCLEOTIDE SEQUENCE [LARGE SCALE GENOMIC DNA]</scope>
    <source>
        <strain evidence="3 4">ISO 196</strain>
    </source>
</reference>
<keyword evidence="4" id="KW-1185">Reference proteome</keyword>